<dbReference type="EMBL" id="CP035382">
    <property type="protein sequence ID" value="QDK19110.1"/>
    <property type="molecule type" value="Genomic_DNA"/>
</dbReference>
<protein>
    <submittedName>
        <fullName evidence="1">Uncharacterized protein</fullName>
    </submittedName>
</protein>
<gene>
    <name evidence="1" type="ORF">ES815_12665</name>
</gene>
<evidence type="ECO:0000313" key="2">
    <source>
        <dbReference type="Proteomes" id="UP000317812"/>
    </source>
</evidence>
<name>A0AAP9DBD7_9ENTR</name>
<sequence>MERMITAQKSLEKALLILIETADSEEKQWRIYRECLCKITQESLPHLLRMDYFSLLRLANVPFNSAGKMSPAGPDTSQGINALLPMAILLLYKRLTEWLSVEAYLRKRHVSSR</sequence>
<dbReference type="Proteomes" id="UP000317812">
    <property type="component" value="Chromosome"/>
</dbReference>
<accession>A0AAP9DBD7</accession>
<proteinExistence type="predicted"/>
<dbReference type="AlphaFoldDB" id="A0AAP9DBD7"/>
<dbReference type="RefSeq" id="WP_142488088.1">
    <property type="nucleotide sequence ID" value="NZ_CP035382.1"/>
</dbReference>
<reference evidence="1 2" key="1">
    <citation type="submission" date="2019-01" db="EMBL/GenBank/DDBJ databases">
        <title>Florfenicol resistance in Enterobacteriaceae and whole-genome sequence analysis of florfenicol-resistant Leclercia adecarboxylata strain R25.</title>
        <authorList>
            <person name="Bao Q."/>
            <person name="Ying Y."/>
        </authorList>
    </citation>
    <scope>NUCLEOTIDE SEQUENCE [LARGE SCALE GENOMIC DNA]</scope>
    <source>
        <strain evidence="1 2">R25</strain>
    </source>
</reference>
<evidence type="ECO:0000313" key="1">
    <source>
        <dbReference type="EMBL" id="QDK19110.1"/>
    </source>
</evidence>
<organism evidence="1 2">
    <name type="scientific">Leclercia adecarboxylata</name>
    <dbReference type="NCBI Taxonomy" id="83655"/>
    <lineage>
        <taxon>Bacteria</taxon>
        <taxon>Pseudomonadati</taxon>
        <taxon>Pseudomonadota</taxon>
        <taxon>Gammaproteobacteria</taxon>
        <taxon>Enterobacterales</taxon>
        <taxon>Enterobacteriaceae</taxon>
        <taxon>Leclercia</taxon>
    </lineage>
</organism>